<feature type="domain" description="N-acetyltransferase" evidence="1">
    <location>
        <begin position="60"/>
        <end position="251"/>
    </location>
</feature>
<dbReference type="InterPro" id="IPR016181">
    <property type="entry name" value="Acyl_CoA_acyltransferase"/>
</dbReference>
<dbReference type="Proteomes" id="UP000799441">
    <property type="component" value="Unassembled WGS sequence"/>
</dbReference>
<dbReference type="PROSITE" id="PS51186">
    <property type="entry name" value="GNAT"/>
    <property type="match status" value="1"/>
</dbReference>
<dbReference type="InterPro" id="IPR000182">
    <property type="entry name" value="GNAT_dom"/>
</dbReference>
<gene>
    <name evidence="2" type="ORF">K431DRAFT_283807</name>
</gene>
<name>A0A9P4UQB8_9PEZI</name>
<evidence type="ECO:0000259" key="1">
    <source>
        <dbReference type="PROSITE" id="PS51186"/>
    </source>
</evidence>
<evidence type="ECO:0000313" key="2">
    <source>
        <dbReference type="EMBL" id="KAF2722669.1"/>
    </source>
</evidence>
<dbReference type="OrthoDB" id="41532at2759"/>
<keyword evidence="3" id="KW-1185">Reference proteome</keyword>
<dbReference type="InterPro" id="IPR050276">
    <property type="entry name" value="MshD_Acetyltransferase"/>
</dbReference>
<reference evidence="2" key="1">
    <citation type="journal article" date="2020" name="Stud. Mycol.">
        <title>101 Dothideomycetes genomes: a test case for predicting lifestyles and emergence of pathogens.</title>
        <authorList>
            <person name="Haridas S."/>
            <person name="Albert R."/>
            <person name="Binder M."/>
            <person name="Bloem J."/>
            <person name="Labutti K."/>
            <person name="Salamov A."/>
            <person name="Andreopoulos B."/>
            <person name="Baker S."/>
            <person name="Barry K."/>
            <person name="Bills G."/>
            <person name="Bluhm B."/>
            <person name="Cannon C."/>
            <person name="Castanera R."/>
            <person name="Culley D."/>
            <person name="Daum C."/>
            <person name="Ezra D."/>
            <person name="Gonzalez J."/>
            <person name="Henrissat B."/>
            <person name="Kuo A."/>
            <person name="Liang C."/>
            <person name="Lipzen A."/>
            <person name="Lutzoni F."/>
            <person name="Magnuson J."/>
            <person name="Mondo S."/>
            <person name="Nolan M."/>
            <person name="Ohm R."/>
            <person name="Pangilinan J."/>
            <person name="Park H.-J."/>
            <person name="Ramirez L."/>
            <person name="Alfaro M."/>
            <person name="Sun H."/>
            <person name="Tritt A."/>
            <person name="Yoshinaga Y."/>
            <person name="Zwiers L.-H."/>
            <person name="Turgeon B."/>
            <person name="Goodwin S."/>
            <person name="Spatafora J."/>
            <person name="Crous P."/>
            <person name="Grigoriev I."/>
        </authorList>
    </citation>
    <scope>NUCLEOTIDE SEQUENCE</scope>
    <source>
        <strain evidence="2">CBS 116435</strain>
    </source>
</reference>
<dbReference type="Pfam" id="PF00583">
    <property type="entry name" value="Acetyltransf_1"/>
    <property type="match status" value="1"/>
</dbReference>
<dbReference type="GO" id="GO:0016747">
    <property type="term" value="F:acyltransferase activity, transferring groups other than amino-acyl groups"/>
    <property type="evidence" value="ECO:0007669"/>
    <property type="project" value="InterPro"/>
</dbReference>
<dbReference type="EMBL" id="MU003781">
    <property type="protein sequence ID" value="KAF2722669.1"/>
    <property type="molecule type" value="Genomic_DNA"/>
</dbReference>
<comment type="caution">
    <text evidence="2">The sequence shown here is derived from an EMBL/GenBank/DDBJ whole genome shotgun (WGS) entry which is preliminary data.</text>
</comment>
<dbReference type="Gene3D" id="3.40.630.30">
    <property type="match status" value="1"/>
</dbReference>
<accession>A0A9P4UQB8</accession>
<dbReference type="SUPFAM" id="SSF55729">
    <property type="entry name" value="Acyl-CoA N-acyltransferases (Nat)"/>
    <property type="match status" value="1"/>
</dbReference>
<protein>
    <recommendedName>
        <fullName evidence="1">N-acetyltransferase domain-containing protein</fullName>
    </recommendedName>
</protein>
<evidence type="ECO:0000313" key="3">
    <source>
        <dbReference type="Proteomes" id="UP000799441"/>
    </source>
</evidence>
<dbReference type="CDD" id="cd04301">
    <property type="entry name" value="NAT_SF"/>
    <property type="match status" value="1"/>
</dbReference>
<dbReference type="AlphaFoldDB" id="A0A9P4UQB8"/>
<organism evidence="2 3">
    <name type="scientific">Polychaeton citri CBS 116435</name>
    <dbReference type="NCBI Taxonomy" id="1314669"/>
    <lineage>
        <taxon>Eukaryota</taxon>
        <taxon>Fungi</taxon>
        <taxon>Dikarya</taxon>
        <taxon>Ascomycota</taxon>
        <taxon>Pezizomycotina</taxon>
        <taxon>Dothideomycetes</taxon>
        <taxon>Dothideomycetidae</taxon>
        <taxon>Capnodiales</taxon>
        <taxon>Capnodiaceae</taxon>
        <taxon>Polychaeton</taxon>
    </lineage>
</organism>
<dbReference type="PANTHER" id="PTHR43617">
    <property type="entry name" value="L-AMINO ACID N-ACETYLTRANSFERASE"/>
    <property type="match status" value="1"/>
</dbReference>
<sequence>MVDLQYRIFTLPKLQPAGSQDWSLKYLAEKYRKFRLHALKTSPEAFASTADSPTELDIQCTIQRLSNPKAVQYIAAEGEILKIAGSSPEGIRESLSHAEWLGLIVLLGPEESAVTGPPSAKTDPFAQMTVQPTDSVKTSTFVSPNVSQATKEPSLHYHLNGMFVTPTARSRGIGNALIQTALATGLAQARKQGCSTSFSIAVNEENRSAQALYEKVGFTYTGKETYTQETRIAHGIATIERVALHMEMVCI</sequence>
<proteinExistence type="predicted"/>